<evidence type="ECO:0000256" key="1">
    <source>
        <dbReference type="ARBA" id="ARBA00006484"/>
    </source>
</evidence>
<reference evidence="4 5" key="1">
    <citation type="submission" date="2014-04" db="EMBL/GenBank/DDBJ databases">
        <authorList>
            <consortium name="International Citrus Genome Consortium"/>
            <person name="Gmitter F."/>
            <person name="Chen C."/>
            <person name="Farmerie W."/>
            <person name="Harkins T."/>
            <person name="Desany B."/>
            <person name="Mohiuddin M."/>
            <person name="Kodira C."/>
            <person name="Borodovsky M."/>
            <person name="Lomsadze A."/>
            <person name="Burns P."/>
            <person name="Jenkins J."/>
            <person name="Prochnik S."/>
            <person name="Shu S."/>
            <person name="Chapman J."/>
            <person name="Pitluck S."/>
            <person name="Schmutz J."/>
            <person name="Rokhsar D."/>
        </authorList>
    </citation>
    <scope>NUCLEOTIDE SEQUENCE</scope>
</reference>
<evidence type="ECO:0000313" key="5">
    <source>
        <dbReference type="Proteomes" id="UP000027120"/>
    </source>
</evidence>
<gene>
    <name evidence="4" type="ORF">CISIN_1g046244mg</name>
</gene>
<sequence length="274" mass="30556">MSPAKNLKKYGSWALVTGPTDGIGKSFSFELAKRGLNLVLVGRNPDKLKDVSDSIQAKYTKTQIKSVVVDFSGDLDEGVERIKEAIEGLDIGILIKMLRMAMLKRKKGAIVNIGSGAALGITSGPPLYSVYPAAKARVKPNVDPALGLEPNMPMDYWPIGSRCLCVEYKKSRIDVLCQICDAHPKGFLDAGYILCGNQDGINQETFIFCPVNDSYLRAAIRWIGYEPLRTPYRPHSLLWCFMYLLPDSLINARLMQLFLRIRKKGQLKDARKKE</sequence>
<dbReference type="GO" id="GO:0005783">
    <property type="term" value="C:endoplasmic reticulum"/>
    <property type="evidence" value="ECO:0000318"/>
    <property type="project" value="GO_Central"/>
</dbReference>
<comment type="similarity">
    <text evidence="1">Belongs to the short-chain dehydrogenases/reductases (SDR) family.</text>
</comment>
<dbReference type="InterPro" id="IPR036291">
    <property type="entry name" value="NAD(P)-bd_dom_sf"/>
</dbReference>
<dbReference type="Proteomes" id="UP000027120">
    <property type="component" value="Unassembled WGS sequence"/>
</dbReference>
<dbReference type="Gene3D" id="3.40.50.720">
    <property type="entry name" value="NAD(P)-binding Rossmann-like Domain"/>
    <property type="match status" value="1"/>
</dbReference>
<dbReference type="EMBL" id="KK790841">
    <property type="protein sequence ID" value="KDO37392.1"/>
    <property type="molecule type" value="Genomic_DNA"/>
</dbReference>
<keyword evidence="5" id="KW-1185">Reference proteome</keyword>
<dbReference type="InterPro" id="IPR051019">
    <property type="entry name" value="VLCFA-Steroid_DH"/>
</dbReference>
<organism evidence="4 5">
    <name type="scientific">Citrus sinensis</name>
    <name type="common">Sweet orange</name>
    <name type="synonym">Citrus aurantium var. sinensis</name>
    <dbReference type="NCBI Taxonomy" id="2711"/>
    <lineage>
        <taxon>Eukaryota</taxon>
        <taxon>Viridiplantae</taxon>
        <taxon>Streptophyta</taxon>
        <taxon>Embryophyta</taxon>
        <taxon>Tracheophyta</taxon>
        <taxon>Spermatophyta</taxon>
        <taxon>Magnoliopsida</taxon>
        <taxon>eudicotyledons</taxon>
        <taxon>Gunneridae</taxon>
        <taxon>Pentapetalae</taxon>
        <taxon>rosids</taxon>
        <taxon>malvids</taxon>
        <taxon>Sapindales</taxon>
        <taxon>Rutaceae</taxon>
        <taxon>Aurantioideae</taxon>
        <taxon>Citrus</taxon>
    </lineage>
</organism>
<dbReference type="SMR" id="A0A067DED1"/>
<dbReference type="STRING" id="2711.A0A067DED1"/>
<keyword evidence="3" id="KW-1133">Transmembrane helix</keyword>
<keyword evidence="3" id="KW-0812">Transmembrane</keyword>
<evidence type="ECO:0000256" key="3">
    <source>
        <dbReference type="SAM" id="Phobius"/>
    </source>
</evidence>
<keyword evidence="2" id="KW-0560">Oxidoreductase</keyword>
<dbReference type="Pfam" id="PF00106">
    <property type="entry name" value="adh_short"/>
    <property type="match status" value="1"/>
</dbReference>
<evidence type="ECO:0000256" key="2">
    <source>
        <dbReference type="ARBA" id="ARBA00023002"/>
    </source>
</evidence>
<dbReference type="PANTHER" id="PTHR43899">
    <property type="entry name" value="RH59310P"/>
    <property type="match status" value="1"/>
</dbReference>
<dbReference type="SUPFAM" id="SSF51735">
    <property type="entry name" value="NAD(P)-binding Rossmann-fold domains"/>
    <property type="match status" value="1"/>
</dbReference>
<protein>
    <submittedName>
        <fullName evidence="4">Uncharacterized protein</fullName>
    </submittedName>
</protein>
<feature type="transmembrane region" description="Helical" evidence="3">
    <location>
        <begin position="109"/>
        <end position="131"/>
    </location>
</feature>
<proteinExistence type="inferred from homology"/>
<dbReference type="PRINTS" id="PR00081">
    <property type="entry name" value="GDHRDH"/>
</dbReference>
<dbReference type="InterPro" id="IPR002347">
    <property type="entry name" value="SDR_fam"/>
</dbReference>
<keyword evidence="3" id="KW-0472">Membrane</keyword>
<name>A0A067DED1_CITSI</name>
<dbReference type="AlphaFoldDB" id="A0A067DED1"/>
<dbReference type="PANTHER" id="PTHR43899:SF13">
    <property type="entry name" value="RH59310P"/>
    <property type="match status" value="1"/>
</dbReference>
<accession>A0A067DED1</accession>
<evidence type="ECO:0000313" key="4">
    <source>
        <dbReference type="EMBL" id="KDO37392.1"/>
    </source>
</evidence>
<dbReference type="GO" id="GO:0045703">
    <property type="term" value="F:ketoreductase activity"/>
    <property type="evidence" value="ECO:0000318"/>
    <property type="project" value="GO_Central"/>
</dbReference>